<reference evidence="2" key="1">
    <citation type="submission" date="2020-08" db="EMBL/GenBank/DDBJ databases">
        <title>Lewinella bacteria from marine environments.</title>
        <authorList>
            <person name="Zhong Y."/>
        </authorList>
    </citation>
    <scope>NUCLEOTIDE SEQUENCE</scope>
    <source>
        <strain evidence="2">KCTC 42187</strain>
    </source>
</reference>
<dbReference type="Proteomes" id="UP000650081">
    <property type="component" value="Unassembled WGS sequence"/>
</dbReference>
<dbReference type="RefSeq" id="WP_187466146.1">
    <property type="nucleotide sequence ID" value="NZ_JACSIT010000090.1"/>
</dbReference>
<organism evidence="2 3">
    <name type="scientific">Neolewinella lacunae</name>
    <dbReference type="NCBI Taxonomy" id="1517758"/>
    <lineage>
        <taxon>Bacteria</taxon>
        <taxon>Pseudomonadati</taxon>
        <taxon>Bacteroidota</taxon>
        <taxon>Saprospiria</taxon>
        <taxon>Saprospirales</taxon>
        <taxon>Lewinellaceae</taxon>
        <taxon>Neolewinella</taxon>
    </lineage>
</organism>
<evidence type="ECO:0000313" key="2">
    <source>
        <dbReference type="EMBL" id="MBC6994056.1"/>
    </source>
</evidence>
<name>A0A923PJX2_9BACT</name>
<sequence length="234" mass="25635">MKSVTLFRIAPALLAFSCSWPLAPPGPEAAVSYAEVGEVSMPVASCALDTNFELVHHTGRRYLRYLVDQLAPGTGRPAESYSVEIMRDRRGLQQINAMTCSSSRLIWVSDKAYQELLNHEVALAFIVAHELAHGGDLRPGNVYATNVTLAERELLQILTYRQRSEVVADQHALDLMVRAGYSAPEVVAAAAFILSRPGAEHLLPASATHPAGYDRLQLLEYYAARQYGATVVAR</sequence>
<accession>A0A923PJX2</accession>
<keyword evidence="1" id="KW-0732">Signal</keyword>
<dbReference type="EMBL" id="JACSIT010000090">
    <property type="protein sequence ID" value="MBC6994056.1"/>
    <property type="molecule type" value="Genomic_DNA"/>
</dbReference>
<proteinExistence type="predicted"/>
<evidence type="ECO:0008006" key="4">
    <source>
        <dbReference type="Google" id="ProtNLM"/>
    </source>
</evidence>
<feature type="signal peptide" evidence="1">
    <location>
        <begin position="1"/>
        <end position="23"/>
    </location>
</feature>
<protein>
    <recommendedName>
        <fullName evidence="4">Peptidase M48 domain-containing protein</fullName>
    </recommendedName>
</protein>
<dbReference type="AlphaFoldDB" id="A0A923PJX2"/>
<feature type="chain" id="PRO_5036998075" description="Peptidase M48 domain-containing protein" evidence="1">
    <location>
        <begin position="24"/>
        <end position="234"/>
    </location>
</feature>
<evidence type="ECO:0000313" key="3">
    <source>
        <dbReference type="Proteomes" id="UP000650081"/>
    </source>
</evidence>
<gene>
    <name evidence="2" type="ORF">H9S92_07780</name>
</gene>
<evidence type="ECO:0000256" key="1">
    <source>
        <dbReference type="SAM" id="SignalP"/>
    </source>
</evidence>
<keyword evidence="3" id="KW-1185">Reference proteome</keyword>
<comment type="caution">
    <text evidence="2">The sequence shown here is derived from an EMBL/GenBank/DDBJ whole genome shotgun (WGS) entry which is preliminary data.</text>
</comment>